<keyword evidence="3" id="KW-1185">Reference proteome</keyword>
<dbReference type="RefSeq" id="XP_009173390.1">
    <property type="nucleotide sequence ID" value="XM_009175126.1"/>
</dbReference>
<proteinExistence type="predicted"/>
<evidence type="ECO:0000313" key="3">
    <source>
        <dbReference type="Proteomes" id="UP000054324"/>
    </source>
</evidence>
<protein>
    <submittedName>
        <fullName evidence="2">Uncharacterized protein</fullName>
    </submittedName>
</protein>
<accession>A0A074Z6Y3</accession>
<reference evidence="2 3" key="1">
    <citation type="submission" date="2013-11" db="EMBL/GenBank/DDBJ databases">
        <title>Opisthorchis viverrini - life in the bile duct.</title>
        <authorList>
            <person name="Young N.D."/>
            <person name="Nagarajan N."/>
            <person name="Lin S.J."/>
            <person name="Korhonen P.K."/>
            <person name="Jex A.R."/>
            <person name="Hall R.S."/>
            <person name="Safavi-Hemami H."/>
            <person name="Kaewkong W."/>
            <person name="Bertrand D."/>
            <person name="Gao S."/>
            <person name="Seet Q."/>
            <person name="Wongkham S."/>
            <person name="Teh B.T."/>
            <person name="Wongkham C."/>
            <person name="Intapan P.M."/>
            <person name="Maleewong W."/>
            <person name="Yang X."/>
            <person name="Hu M."/>
            <person name="Wang Z."/>
            <person name="Hofmann A."/>
            <person name="Sternberg P.W."/>
            <person name="Tan P."/>
            <person name="Wang J."/>
            <person name="Gasser R.B."/>
        </authorList>
    </citation>
    <scope>NUCLEOTIDE SEQUENCE [LARGE SCALE GENOMIC DNA]</scope>
</reference>
<dbReference type="Proteomes" id="UP000054324">
    <property type="component" value="Unassembled WGS sequence"/>
</dbReference>
<evidence type="ECO:0000313" key="2">
    <source>
        <dbReference type="EMBL" id="KER22853.1"/>
    </source>
</evidence>
<feature type="compositionally biased region" description="Polar residues" evidence="1">
    <location>
        <begin position="9"/>
        <end position="24"/>
    </location>
</feature>
<sequence>MSPRMVTKRLQTNCQARRTDQQPPDQLPTLSLYGERGLRTVLHAVKCPNSTKGLRVGEQKRGKHKTIIPEKYTHLQTKLIFTQDSTESLVYDILRLNMQH</sequence>
<gene>
    <name evidence="2" type="ORF">T265_09129</name>
</gene>
<organism evidence="2 3">
    <name type="scientific">Opisthorchis viverrini</name>
    <name type="common">Southeast Asian liver fluke</name>
    <dbReference type="NCBI Taxonomy" id="6198"/>
    <lineage>
        <taxon>Eukaryota</taxon>
        <taxon>Metazoa</taxon>
        <taxon>Spiralia</taxon>
        <taxon>Lophotrochozoa</taxon>
        <taxon>Platyhelminthes</taxon>
        <taxon>Trematoda</taxon>
        <taxon>Digenea</taxon>
        <taxon>Opisthorchiida</taxon>
        <taxon>Opisthorchiata</taxon>
        <taxon>Opisthorchiidae</taxon>
        <taxon>Opisthorchis</taxon>
    </lineage>
</organism>
<dbReference type="KEGG" id="ovi:T265_09129"/>
<dbReference type="AlphaFoldDB" id="A0A074Z6Y3"/>
<evidence type="ECO:0000256" key="1">
    <source>
        <dbReference type="SAM" id="MobiDB-lite"/>
    </source>
</evidence>
<dbReference type="GeneID" id="20323308"/>
<name>A0A074Z6Y3_OPIVI</name>
<dbReference type="EMBL" id="KL596876">
    <property type="protein sequence ID" value="KER22853.1"/>
    <property type="molecule type" value="Genomic_DNA"/>
</dbReference>
<dbReference type="CTD" id="20323308"/>
<feature type="region of interest" description="Disordered" evidence="1">
    <location>
        <begin position="1"/>
        <end position="28"/>
    </location>
</feature>